<evidence type="ECO:0000313" key="2">
    <source>
        <dbReference type="Proteomes" id="UP000071778"/>
    </source>
</evidence>
<dbReference type="Proteomes" id="UP000071778">
    <property type="component" value="Chromosome"/>
</dbReference>
<proteinExistence type="predicted"/>
<reference evidence="1 2" key="1">
    <citation type="submission" date="2015-11" db="EMBL/GenBank/DDBJ databases">
        <title>Exploring the genomic traits of fungus-feeding bacterial genus Collimonas.</title>
        <authorList>
            <person name="Song C."/>
            <person name="Schmidt R."/>
            <person name="de Jager V."/>
            <person name="Krzyzanowska D."/>
            <person name="Jongedijk E."/>
            <person name="Cankar K."/>
            <person name="Beekwilder J."/>
            <person name="van Veen A."/>
            <person name="de Boer W."/>
            <person name="van Veen J.A."/>
            <person name="Garbeva P."/>
        </authorList>
    </citation>
    <scope>NUCLEOTIDE SEQUENCE [LARGE SCALE GENOMIC DNA]</scope>
    <source>
        <strain evidence="1 2">Ter282</strain>
    </source>
</reference>
<keyword evidence="2" id="KW-1185">Reference proteome</keyword>
<name>A0A127QKU1_9BURK</name>
<protein>
    <submittedName>
        <fullName evidence="1">Uncharacterized protein</fullName>
    </submittedName>
</protein>
<organism evidence="1 2">
    <name type="scientific">Collimonas arenae</name>
    <dbReference type="NCBI Taxonomy" id="279058"/>
    <lineage>
        <taxon>Bacteria</taxon>
        <taxon>Pseudomonadati</taxon>
        <taxon>Pseudomonadota</taxon>
        <taxon>Betaproteobacteria</taxon>
        <taxon>Burkholderiales</taxon>
        <taxon>Oxalobacteraceae</taxon>
        <taxon>Collimonas</taxon>
    </lineage>
</organism>
<sequence>MDVCASLDRRLLAQFQRFELESRSAADWQRCALPAYYIRI</sequence>
<gene>
    <name evidence="1" type="ORF">CAter282_2952</name>
</gene>
<accession>A0A127QKU1</accession>
<dbReference type="EMBL" id="CP013235">
    <property type="protein sequence ID" value="AMP10674.1"/>
    <property type="molecule type" value="Genomic_DNA"/>
</dbReference>
<dbReference type="PATRIC" id="fig|279058.18.peg.2905"/>
<evidence type="ECO:0000313" key="1">
    <source>
        <dbReference type="EMBL" id="AMP10674.1"/>
    </source>
</evidence>
<dbReference type="AlphaFoldDB" id="A0A127QKU1"/>